<evidence type="ECO:0000313" key="1">
    <source>
        <dbReference type="EMBL" id="KAJ1674131.1"/>
    </source>
</evidence>
<organism evidence="1 2">
    <name type="scientific">Spiromyces aspiralis</name>
    <dbReference type="NCBI Taxonomy" id="68401"/>
    <lineage>
        <taxon>Eukaryota</taxon>
        <taxon>Fungi</taxon>
        <taxon>Fungi incertae sedis</taxon>
        <taxon>Zoopagomycota</taxon>
        <taxon>Kickxellomycotina</taxon>
        <taxon>Kickxellomycetes</taxon>
        <taxon>Kickxellales</taxon>
        <taxon>Kickxellaceae</taxon>
        <taxon>Spiromyces</taxon>
    </lineage>
</organism>
<gene>
    <name evidence="1" type="ORF">EV182_003901</name>
</gene>
<reference evidence="1" key="1">
    <citation type="submission" date="2022-06" db="EMBL/GenBank/DDBJ databases">
        <title>Phylogenomic reconstructions and comparative analyses of Kickxellomycotina fungi.</title>
        <authorList>
            <person name="Reynolds N.K."/>
            <person name="Stajich J.E."/>
            <person name="Barry K."/>
            <person name="Grigoriev I.V."/>
            <person name="Crous P."/>
            <person name="Smith M.E."/>
        </authorList>
    </citation>
    <scope>NUCLEOTIDE SEQUENCE</scope>
    <source>
        <strain evidence="1">RSA 2271</strain>
    </source>
</reference>
<evidence type="ECO:0000313" key="2">
    <source>
        <dbReference type="Proteomes" id="UP001145114"/>
    </source>
</evidence>
<dbReference type="EMBL" id="JAMZIH010006236">
    <property type="protein sequence ID" value="KAJ1674131.1"/>
    <property type="molecule type" value="Genomic_DNA"/>
</dbReference>
<dbReference type="Proteomes" id="UP001145114">
    <property type="component" value="Unassembled WGS sequence"/>
</dbReference>
<name>A0ACC1HET0_9FUNG</name>
<sequence length="359" mass="41314">MSKFINFIHAAQSWARNLPLPVAIRQYFVLCFEYIYNMFHYFDPSRPSTKTRIERYIQQGRQETQRLTDAGHRRPVAIITGANTGIGYETAKSIALAGYYVVMACLKEEKPELSRDQLIRETGLTDSFEVIHINLVSLRSIDAFVNEFKKRGLPINLIIANAGVMMLPKYIQTEDGLESQFQINYLGHFYLITSLLDIIKQSDNPRPRILILSSIVIHFADKFDYDLILDKNKYSYNHCYFTSKMASVMFSKVLARRLEGTGITVNSLHPGVAATGLYRHLPNQIFWKYFNRYTNINAYEASATSVLLALSPDVKDKTGLYWAHETIQDPNPVLLDSKAQEQLWLFSEKLITDIKSKWN</sequence>
<accession>A0ACC1HET0</accession>
<comment type="caution">
    <text evidence="1">The sequence shown here is derived from an EMBL/GenBank/DDBJ whole genome shotgun (WGS) entry which is preliminary data.</text>
</comment>
<proteinExistence type="predicted"/>
<protein>
    <submittedName>
        <fullName evidence="1">Uncharacterized protein</fullName>
    </submittedName>
</protein>
<keyword evidence="2" id="KW-1185">Reference proteome</keyword>